<evidence type="ECO:0000256" key="9">
    <source>
        <dbReference type="ARBA" id="ARBA00023180"/>
    </source>
</evidence>
<evidence type="ECO:0000256" key="1">
    <source>
        <dbReference type="ARBA" id="ARBA00004606"/>
    </source>
</evidence>
<keyword evidence="4" id="KW-0808">Transferase</keyword>
<dbReference type="Proteomes" id="UP001420932">
    <property type="component" value="Unassembled WGS sequence"/>
</dbReference>
<proteinExistence type="inferred from homology"/>
<keyword evidence="5 11" id="KW-0812">Transmembrane</keyword>
<evidence type="ECO:0000256" key="2">
    <source>
        <dbReference type="ARBA" id="ARBA00008361"/>
    </source>
</evidence>
<gene>
    <name evidence="12" type="ORF">Syun_003630</name>
</gene>
<dbReference type="PANTHER" id="PTHR10108">
    <property type="entry name" value="SAM-DEPENDENT METHYLTRANSFERASE"/>
    <property type="match status" value="1"/>
</dbReference>
<dbReference type="Gene3D" id="3.40.50.150">
    <property type="entry name" value="Vaccinia Virus protein VP39"/>
    <property type="match status" value="1"/>
</dbReference>
<dbReference type="AlphaFoldDB" id="A0AAP0Q0E1"/>
<dbReference type="InterPro" id="IPR029063">
    <property type="entry name" value="SAM-dependent_MTases_sf"/>
</dbReference>
<dbReference type="GO" id="GO:0032259">
    <property type="term" value="P:methylation"/>
    <property type="evidence" value="ECO:0007669"/>
    <property type="project" value="UniProtKB-KW"/>
</dbReference>
<comment type="subcellular location">
    <subcellularLocation>
        <location evidence="10">Endomembrane system</location>
        <topology evidence="10">Single-pass membrane protein</topology>
    </subcellularLocation>
    <subcellularLocation>
        <location evidence="1">Membrane</location>
        <topology evidence="1">Single-pass type II membrane protein</topology>
    </subcellularLocation>
</comment>
<keyword evidence="6" id="KW-0735">Signal-anchor</keyword>
<evidence type="ECO:0000256" key="11">
    <source>
        <dbReference type="SAM" id="Phobius"/>
    </source>
</evidence>
<evidence type="ECO:0000256" key="8">
    <source>
        <dbReference type="ARBA" id="ARBA00023136"/>
    </source>
</evidence>
<keyword evidence="3" id="KW-0489">Methyltransferase</keyword>
<dbReference type="GO" id="GO:0005737">
    <property type="term" value="C:cytoplasm"/>
    <property type="evidence" value="ECO:0007669"/>
    <property type="project" value="TreeGrafter"/>
</dbReference>
<comment type="similarity">
    <text evidence="2">Belongs to the methyltransferase superfamily.</text>
</comment>
<evidence type="ECO:0000256" key="3">
    <source>
        <dbReference type="ARBA" id="ARBA00022603"/>
    </source>
</evidence>
<dbReference type="FunFam" id="3.40.50.150:FF:000119">
    <property type="entry name" value="probable pectin methyltransferase QUA2"/>
    <property type="match status" value="1"/>
</dbReference>
<dbReference type="GO" id="GO:0012505">
    <property type="term" value="C:endomembrane system"/>
    <property type="evidence" value="ECO:0007669"/>
    <property type="project" value="UniProtKB-SubCell"/>
</dbReference>
<organism evidence="12 13">
    <name type="scientific">Stephania yunnanensis</name>
    <dbReference type="NCBI Taxonomy" id="152371"/>
    <lineage>
        <taxon>Eukaryota</taxon>
        <taxon>Viridiplantae</taxon>
        <taxon>Streptophyta</taxon>
        <taxon>Embryophyta</taxon>
        <taxon>Tracheophyta</taxon>
        <taxon>Spermatophyta</taxon>
        <taxon>Magnoliopsida</taxon>
        <taxon>Ranunculales</taxon>
        <taxon>Menispermaceae</taxon>
        <taxon>Menispermoideae</taxon>
        <taxon>Cissampelideae</taxon>
        <taxon>Stephania</taxon>
    </lineage>
</organism>
<evidence type="ECO:0000313" key="12">
    <source>
        <dbReference type="EMBL" id="KAK9162728.1"/>
    </source>
</evidence>
<protein>
    <recommendedName>
        <fullName evidence="14">Methyltransferase</fullName>
    </recommendedName>
</protein>
<dbReference type="EMBL" id="JBBNAF010000002">
    <property type="protein sequence ID" value="KAK9162728.1"/>
    <property type="molecule type" value="Genomic_DNA"/>
</dbReference>
<dbReference type="GO" id="GO:0008168">
    <property type="term" value="F:methyltransferase activity"/>
    <property type="evidence" value="ECO:0007669"/>
    <property type="project" value="UniProtKB-KW"/>
</dbReference>
<dbReference type="PANTHER" id="PTHR10108:SF899">
    <property type="entry name" value="PECTIN METHYLTRANSFERASE QUA2-RELATED"/>
    <property type="match status" value="1"/>
</dbReference>
<comment type="caution">
    <text evidence="12">The sequence shown here is derived from an EMBL/GenBank/DDBJ whole genome shotgun (WGS) entry which is preliminary data.</text>
</comment>
<dbReference type="CDD" id="cd02440">
    <property type="entry name" value="AdoMet_MTases"/>
    <property type="match status" value="1"/>
</dbReference>
<evidence type="ECO:0000256" key="7">
    <source>
        <dbReference type="ARBA" id="ARBA00022989"/>
    </source>
</evidence>
<sequence>MQKSRAESTAPVECDGRRWQEFKNQLVQKLEFSLEYILFANCYLLPSLCIHELFKWCVAVRRMSRPLHRGMSGVRVPEVDEFSWDSQLKDKTEKDNLVRTRSPHPQRPVSWRFVASMFCPENSPSKSGLGENGFGSDPLNIGAATRSRQNLIFLLIKLSLVLIVILALSGSLWWTISISTLSRDYILRGYRRMQDQFISDLSAIGELSLGAARLKELEFCTLEFENCVPCFLNVSEKIDSDNTVSGVYDRQCGQEPKQNCLILPPKNYRIPLRWPTGRDVIWVGNVKITAQQVLSSGSLTKRMMMLEDDQISFHSDSIMFGVEDYSHQIAEMIGLRNESNFNQAGNSILRKMSFDTLQGVRMDVGYTVYHAFRHSISHIRGESGRWYSKCLSNVRGLHFEMRTIQSQVRTVLDIGCGYGSFGAHLFSKRLLTMCIADYEDSGSQVQLTLERGLPAMIVSFNSKQLPYPSLSFDMVHCAWCGIEWDQKDGLLLIEVDRLLRPGGYFVWTSPLTTAQGSDRNKVKLQKWTVVRNYAESLCWEMLSQQDETVVWKKASKKSCYASRKPGAGPPICSQGHDIESPHYRLLEPCIGGTRSRRWIPIEQMTSWPARATLNSNELKIHGVQSEEFVEDDLNWKSAIRNYWSLLSPLIFSDHPKRPGDEDPSPPYNMLRNVLDMNARFGGFNSALLETGTSVWVMNVVPTSGPNHLPLILDRGFVGVLHDWCEEFPTYPRTYDLVHAEGFLSLETKRKRGCTMLDFFTEIDRILRPEGWIIFRDTASLIEAARALAARLRWDARVVEIESNHEERLLVCQKTFFKRPPK</sequence>
<evidence type="ECO:0008006" key="14">
    <source>
        <dbReference type="Google" id="ProtNLM"/>
    </source>
</evidence>
<keyword evidence="13" id="KW-1185">Reference proteome</keyword>
<keyword evidence="9" id="KW-0325">Glycoprotein</keyword>
<keyword evidence="7 11" id="KW-1133">Transmembrane helix</keyword>
<evidence type="ECO:0000256" key="5">
    <source>
        <dbReference type="ARBA" id="ARBA00022692"/>
    </source>
</evidence>
<accession>A0AAP0Q0E1</accession>
<evidence type="ECO:0000313" key="13">
    <source>
        <dbReference type="Proteomes" id="UP001420932"/>
    </source>
</evidence>
<feature type="transmembrane region" description="Helical" evidence="11">
    <location>
        <begin position="151"/>
        <end position="174"/>
    </location>
</feature>
<dbReference type="SUPFAM" id="SSF53335">
    <property type="entry name" value="S-adenosyl-L-methionine-dependent methyltransferases"/>
    <property type="match status" value="2"/>
</dbReference>
<dbReference type="InterPro" id="IPR004159">
    <property type="entry name" value="Put_SAM_MeTrfase"/>
</dbReference>
<dbReference type="GO" id="GO:0016020">
    <property type="term" value="C:membrane"/>
    <property type="evidence" value="ECO:0007669"/>
    <property type="project" value="UniProtKB-SubCell"/>
</dbReference>
<name>A0AAP0Q0E1_9MAGN</name>
<reference evidence="12 13" key="1">
    <citation type="submission" date="2024-01" db="EMBL/GenBank/DDBJ databases">
        <title>Genome assemblies of Stephania.</title>
        <authorList>
            <person name="Yang L."/>
        </authorList>
    </citation>
    <scope>NUCLEOTIDE SEQUENCE [LARGE SCALE GENOMIC DNA]</scope>
    <source>
        <strain evidence="12">YNDBR</strain>
        <tissue evidence="12">Leaf</tissue>
    </source>
</reference>
<evidence type="ECO:0000256" key="10">
    <source>
        <dbReference type="ARBA" id="ARBA00037847"/>
    </source>
</evidence>
<dbReference type="Pfam" id="PF03141">
    <property type="entry name" value="Methyltransf_29"/>
    <property type="match status" value="2"/>
</dbReference>
<keyword evidence="8 11" id="KW-0472">Membrane</keyword>
<evidence type="ECO:0000256" key="4">
    <source>
        <dbReference type="ARBA" id="ARBA00022679"/>
    </source>
</evidence>
<evidence type="ECO:0000256" key="6">
    <source>
        <dbReference type="ARBA" id="ARBA00022968"/>
    </source>
</evidence>